<sequence>MFMNTRGDYVEVDPTGRYRRFDLILGNGSTKTVYKAFDELNGIEVAWNQAKICDVVQSQEALERLYSEVHILNALDHDSIMQFHSSWVDSNKGIFNFITEMFTSGTLRQYRQKYRRVDIMAVKNWVCQILHGLAYLHEHDPPVIHRDLKCDNIFVNGNIGQVKIGDFGLAAVLRTAQPTRSIIGTPEFMAPELYEEDYDERVDIYSFGMCVLEMLTVEYPYSECSNPAQIYRKVTSGKLPAAFYKINNPEAQRFIGRCLESAPTRASAKELLGDPFLKSENTKSLQRHTSAVAEGIKVTGKMEPDENTISLTVYFSKKDGKSNKDIHFTFDIVRDTPIDVANEMVNVVDIITDLNPSQIADIIEKVISDLAPNRKNGRKPHVYTNTDYNNGSSSTSSHGFSLTQPPCDHQSQTTAINVNAEELETCSLSSMQSDAIFYCNIGRDNQNAGASRFGKEELTEKMSEQCGLSSSSDVGVATNSSSSKRPHLSRNRSLKDVRNQLKLRGLKQALNTRMFKTVGGLEDVGYQNPSDTFGKKKKYSWKLPKNMGLSWGRK</sequence>
<gene>
    <name evidence="11" type="ORF">ZOSMA_270G00120</name>
</gene>
<organism evidence="11 12">
    <name type="scientific">Zostera marina</name>
    <name type="common">Eelgrass</name>
    <dbReference type="NCBI Taxonomy" id="29655"/>
    <lineage>
        <taxon>Eukaryota</taxon>
        <taxon>Viridiplantae</taxon>
        <taxon>Streptophyta</taxon>
        <taxon>Embryophyta</taxon>
        <taxon>Tracheophyta</taxon>
        <taxon>Spermatophyta</taxon>
        <taxon>Magnoliopsida</taxon>
        <taxon>Liliopsida</taxon>
        <taxon>Zosteraceae</taxon>
        <taxon>Zostera</taxon>
    </lineage>
</organism>
<feature type="compositionally biased region" description="Polar residues" evidence="9">
    <location>
        <begin position="398"/>
        <end position="408"/>
    </location>
</feature>
<feature type="region of interest" description="Disordered" evidence="9">
    <location>
        <begin position="377"/>
        <end position="408"/>
    </location>
</feature>
<evidence type="ECO:0000256" key="2">
    <source>
        <dbReference type="ARBA" id="ARBA00022527"/>
    </source>
</evidence>
<dbReference type="SUPFAM" id="SSF56112">
    <property type="entry name" value="Protein kinase-like (PK-like)"/>
    <property type="match status" value="1"/>
</dbReference>
<reference evidence="12" key="1">
    <citation type="journal article" date="2016" name="Nature">
        <title>The genome of the seagrass Zostera marina reveals angiosperm adaptation to the sea.</title>
        <authorList>
            <person name="Olsen J.L."/>
            <person name="Rouze P."/>
            <person name="Verhelst B."/>
            <person name="Lin Y.-C."/>
            <person name="Bayer T."/>
            <person name="Collen J."/>
            <person name="Dattolo E."/>
            <person name="De Paoli E."/>
            <person name="Dittami S."/>
            <person name="Maumus F."/>
            <person name="Michel G."/>
            <person name="Kersting A."/>
            <person name="Lauritano C."/>
            <person name="Lohaus R."/>
            <person name="Toepel M."/>
            <person name="Tonon T."/>
            <person name="Vanneste K."/>
            <person name="Amirebrahimi M."/>
            <person name="Brakel J."/>
            <person name="Bostroem C."/>
            <person name="Chovatia M."/>
            <person name="Grimwood J."/>
            <person name="Jenkins J.W."/>
            <person name="Jueterbock A."/>
            <person name="Mraz A."/>
            <person name="Stam W.T."/>
            <person name="Tice H."/>
            <person name="Bornberg-Bauer E."/>
            <person name="Green P.J."/>
            <person name="Pearson G.A."/>
            <person name="Procaccini G."/>
            <person name="Duarte C.M."/>
            <person name="Schmutz J."/>
            <person name="Reusch T.B.H."/>
            <person name="Van de Peer Y."/>
        </authorList>
    </citation>
    <scope>NUCLEOTIDE SEQUENCE [LARGE SCALE GENOMIC DNA]</scope>
    <source>
        <strain evidence="12">cv. Finnish</strain>
    </source>
</reference>
<dbReference type="EC" id="2.7.11.1" evidence="1"/>
<evidence type="ECO:0000256" key="6">
    <source>
        <dbReference type="ARBA" id="ARBA00022840"/>
    </source>
</evidence>
<dbReference type="Gene3D" id="3.30.200.20">
    <property type="entry name" value="Phosphorylase Kinase, domain 1"/>
    <property type="match status" value="1"/>
</dbReference>
<dbReference type="GO" id="GO:0005524">
    <property type="term" value="F:ATP binding"/>
    <property type="evidence" value="ECO:0007669"/>
    <property type="project" value="UniProtKB-KW"/>
</dbReference>
<dbReference type="FunFam" id="1.10.510.10:FF:000046">
    <property type="entry name" value="probable serine/threonine-protein kinase WNK9"/>
    <property type="match status" value="1"/>
</dbReference>
<protein>
    <recommendedName>
        <fullName evidence="1">non-specific serine/threonine protein kinase</fullName>
        <ecNumber evidence="1">2.7.11.1</ecNumber>
    </recommendedName>
</protein>
<dbReference type="EMBL" id="LFYR01000916">
    <property type="protein sequence ID" value="KMZ67239.1"/>
    <property type="molecule type" value="Genomic_DNA"/>
</dbReference>
<evidence type="ECO:0000256" key="9">
    <source>
        <dbReference type="SAM" id="MobiDB-lite"/>
    </source>
</evidence>
<dbReference type="OrthoDB" id="4062651at2759"/>
<dbReference type="Pfam" id="PF12202">
    <property type="entry name" value="OSR1_C"/>
    <property type="match status" value="1"/>
</dbReference>
<evidence type="ECO:0000256" key="5">
    <source>
        <dbReference type="ARBA" id="ARBA00022777"/>
    </source>
</evidence>
<evidence type="ECO:0000256" key="7">
    <source>
        <dbReference type="ARBA" id="ARBA00047899"/>
    </source>
</evidence>
<comment type="catalytic activity">
    <reaction evidence="7">
        <text>L-threonyl-[protein] + ATP = O-phospho-L-threonyl-[protein] + ADP + H(+)</text>
        <dbReference type="Rhea" id="RHEA:46608"/>
        <dbReference type="Rhea" id="RHEA-COMP:11060"/>
        <dbReference type="Rhea" id="RHEA-COMP:11605"/>
        <dbReference type="ChEBI" id="CHEBI:15378"/>
        <dbReference type="ChEBI" id="CHEBI:30013"/>
        <dbReference type="ChEBI" id="CHEBI:30616"/>
        <dbReference type="ChEBI" id="CHEBI:61977"/>
        <dbReference type="ChEBI" id="CHEBI:456216"/>
        <dbReference type="EC" id="2.7.11.1"/>
    </reaction>
</comment>
<dbReference type="Gene3D" id="1.10.510.10">
    <property type="entry name" value="Transferase(Phosphotransferase) domain 1"/>
    <property type="match status" value="1"/>
</dbReference>
<dbReference type="AlphaFoldDB" id="A0A0K9PE53"/>
<evidence type="ECO:0000259" key="10">
    <source>
        <dbReference type="PROSITE" id="PS50011"/>
    </source>
</evidence>
<dbReference type="InterPro" id="IPR008271">
    <property type="entry name" value="Ser/Thr_kinase_AS"/>
</dbReference>
<dbReference type="CDD" id="cd13983">
    <property type="entry name" value="STKc_WNK"/>
    <property type="match status" value="1"/>
</dbReference>
<dbReference type="Gene3D" id="3.10.20.90">
    <property type="entry name" value="Phosphatidylinositol 3-kinase Catalytic Subunit, Chain A, domain 1"/>
    <property type="match status" value="1"/>
</dbReference>
<keyword evidence="3" id="KW-0808">Transferase</keyword>
<evidence type="ECO:0000256" key="1">
    <source>
        <dbReference type="ARBA" id="ARBA00012513"/>
    </source>
</evidence>
<name>A0A0K9PE53_ZOSMR</name>
<keyword evidence="12" id="KW-1185">Reference proteome</keyword>
<comment type="caution">
    <text evidence="11">The sequence shown here is derived from an EMBL/GenBank/DDBJ whole genome shotgun (WGS) entry which is preliminary data.</text>
</comment>
<proteinExistence type="predicted"/>
<feature type="compositionally biased region" description="Low complexity" evidence="9">
    <location>
        <begin position="384"/>
        <end position="397"/>
    </location>
</feature>
<comment type="catalytic activity">
    <reaction evidence="8">
        <text>L-seryl-[protein] + ATP = O-phospho-L-seryl-[protein] + ADP + H(+)</text>
        <dbReference type="Rhea" id="RHEA:17989"/>
        <dbReference type="Rhea" id="RHEA-COMP:9863"/>
        <dbReference type="Rhea" id="RHEA-COMP:11604"/>
        <dbReference type="ChEBI" id="CHEBI:15378"/>
        <dbReference type="ChEBI" id="CHEBI:29999"/>
        <dbReference type="ChEBI" id="CHEBI:30616"/>
        <dbReference type="ChEBI" id="CHEBI:83421"/>
        <dbReference type="ChEBI" id="CHEBI:456216"/>
        <dbReference type="EC" id="2.7.11.1"/>
    </reaction>
</comment>
<dbReference type="InterPro" id="IPR050588">
    <property type="entry name" value="WNK_Ser-Thr_kinase"/>
</dbReference>
<dbReference type="GO" id="GO:0004674">
    <property type="term" value="F:protein serine/threonine kinase activity"/>
    <property type="evidence" value="ECO:0000318"/>
    <property type="project" value="GO_Central"/>
</dbReference>
<evidence type="ECO:0000256" key="3">
    <source>
        <dbReference type="ARBA" id="ARBA00022679"/>
    </source>
</evidence>
<dbReference type="Proteomes" id="UP000036987">
    <property type="component" value="Unassembled WGS sequence"/>
</dbReference>
<evidence type="ECO:0000313" key="12">
    <source>
        <dbReference type="Proteomes" id="UP000036987"/>
    </source>
</evidence>
<keyword evidence="5 11" id="KW-0418">Kinase</keyword>
<dbReference type="PROSITE" id="PS00108">
    <property type="entry name" value="PROTEIN_KINASE_ST"/>
    <property type="match status" value="1"/>
</dbReference>
<evidence type="ECO:0000256" key="4">
    <source>
        <dbReference type="ARBA" id="ARBA00022741"/>
    </source>
</evidence>
<dbReference type="STRING" id="29655.A0A0K9PE53"/>
<dbReference type="FunFam" id="3.30.200.20:FF:000075">
    <property type="entry name" value="Probable serine/threonine-protein kinase WNK1"/>
    <property type="match status" value="1"/>
</dbReference>
<keyword evidence="4" id="KW-0547">Nucleotide-binding</keyword>
<dbReference type="Pfam" id="PF00069">
    <property type="entry name" value="Pkinase"/>
    <property type="match status" value="1"/>
</dbReference>
<dbReference type="InterPro" id="IPR011009">
    <property type="entry name" value="Kinase-like_dom_sf"/>
</dbReference>
<dbReference type="InterPro" id="IPR024678">
    <property type="entry name" value="Kinase_OSR1/WNK_CCT"/>
</dbReference>
<dbReference type="PANTHER" id="PTHR13902">
    <property type="entry name" value="SERINE/THREONINE-PROTEIN KINASE WNK WITH NO LYSINE -RELATED"/>
    <property type="match status" value="1"/>
</dbReference>
<dbReference type="GO" id="GO:0005737">
    <property type="term" value="C:cytoplasm"/>
    <property type="evidence" value="ECO:0000318"/>
    <property type="project" value="GO_Central"/>
</dbReference>
<evidence type="ECO:0000313" key="11">
    <source>
        <dbReference type="EMBL" id="KMZ67239.1"/>
    </source>
</evidence>
<feature type="domain" description="Protein kinase" evidence="10">
    <location>
        <begin position="19"/>
        <end position="277"/>
    </location>
</feature>
<feature type="region of interest" description="Disordered" evidence="9">
    <location>
        <begin position="464"/>
        <end position="496"/>
    </location>
</feature>
<feature type="compositionally biased region" description="Polar residues" evidence="9">
    <location>
        <begin position="466"/>
        <end position="483"/>
    </location>
</feature>
<dbReference type="SMART" id="SM00220">
    <property type="entry name" value="S_TKc"/>
    <property type="match status" value="1"/>
</dbReference>
<dbReference type="GO" id="GO:0035556">
    <property type="term" value="P:intracellular signal transduction"/>
    <property type="evidence" value="ECO:0000318"/>
    <property type="project" value="GO_Central"/>
</dbReference>
<dbReference type="PROSITE" id="PS50011">
    <property type="entry name" value="PROTEIN_KINASE_DOM"/>
    <property type="match status" value="1"/>
</dbReference>
<evidence type="ECO:0000256" key="8">
    <source>
        <dbReference type="ARBA" id="ARBA00048679"/>
    </source>
</evidence>
<keyword evidence="2" id="KW-0723">Serine/threonine-protein kinase</keyword>
<dbReference type="InterPro" id="IPR000719">
    <property type="entry name" value="Prot_kinase_dom"/>
</dbReference>
<keyword evidence="6" id="KW-0067">ATP-binding</keyword>
<accession>A0A0K9PE53</accession>